<dbReference type="CDD" id="cd04458">
    <property type="entry name" value="CSP_CDS"/>
    <property type="match status" value="1"/>
</dbReference>
<gene>
    <name evidence="5" type="ORF">A2856_01980</name>
</gene>
<dbReference type="InterPro" id="IPR019844">
    <property type="entry name" value="CSD_CS"/>
</dbReference>
<dbReference type="GO" id="GO:0003676">
    <property type="term" value="F:nucleic acid binding"/>
    <property type="evidence" value="ECO:0007669"/>
    <property type="project" value="InterPro"/>
</dbReference>
<dbReference type="PRINTS" id="PR00050">
    <property type="entry name" value="COLDSHOCK"/>
</dbReference>
<dbReference type="PANTHER" id="PTHR11544">
    <property type="entry name" value="COLD SHOCK DOMAIN CONTAINING PROTEINS"/>
    <property type="match status" value="1"/>
</dbReference>
<dbReference type="PROSITE" id="PS00352">
    <property type="entry name" value="CSD_1"/>
    <property type="match status" value="1"/>
</dbReference>
<evidence type="ECO:0000259" key="4">
    <source>
        <dbReference type="PROSITE" id="PS51857"/>
    </source>
</evidence>
<comment type="caution">
    <text evidence="5">The sequence shown here is derived from an EMBL/GenBank/DDBJ whole genome shotgun (WGS) entry which is preliminary data.</text>
</comment>
<reference evidence="5 6" key="1">
    <citation type="journal article" date="2016" name="Nat. Commun.">
        <title>Thousands of microbial genomes shed light on interconnected biogeochemical processes in an aquifer system.</title>
        <authorList>
            <person name="Anantharaman K."/>
            <person name="Brown C.T."/>
            <person name="Hug L.A."/>
            <person name="Sharon I."/>
            <person name="Castelle C.J."/>
            <person name="Probst A.J."/>
            <person name="Thomas B.C."/>
            <person name="Singh A."/>
            <person name="Wilkins M.J."/>
            <person name="Karaoz U."/>
            <person name="Brodie E.L."/>
            <person name="Williams K.H."/>
            <person name="Hubbard S.S."/>
            <person name="Banfield J.F."/>
        </authorList>
    </citation>
    <scope>NUCLEOTIDE SEQUENCE [LARGE SCALE GENOMIC DNA]</scope>
</reference>
<evidence type="ECO:0000313" key="6">
    <source>
        <dbReference type="Proteomes" id="UP000177885"/>
    </source>
</evidence>
<comment type="subcellular location">
    <subcellularLocation>
        <location evidence="1 3">Cytoplasm</location>
    </subcellularLocation>
</comment>
<evidence type="ECO:0000256" key="1">
    <source>
        <dbReference type="ARBA" id="ARBA00004496"/>
    </source>
</evidence>
<dbReference type="PIRSF" id="PIRSF002599">
    <property type="entry name" value="Cold_shock_A"/>
    <property type="match status" value="1"/>
</dbReference>
<name>A0A1F7TKE8_9BACT</name>
<dbReference type="InterPro" id="IPR012340">
    <property type="entry name" value="NA-bd_OB-fold"/>
</dbReference>
<dbReference type="InterPro" id="IPR012156">
    <property type="entry name" value="Cold_shock_CspA"/>
</dbReference>
<proteinExistence type="predicted"/>
<dbReference type="Gene3D" id="2.40.50.140">
    <property type="entry name" value="Nucleic acid-binding proteins"/>
    <property type="match status" value="1"/>
</dbReference>
<accession>A0A1F7TKE8</accession>
<keyword evidence="2" id="KW-0963">Cytoplasm</keyword>
<organism evidence="5 6">
    <name type="scientific">Candidatus Uhrbacteria bacterium RIFCSPHIGHO2_01_FULL_63_20</name>
    <dbReference type="NCBI Taxonomy" id="1802385"/>
    <lineage>
        <taxon>Bacteria</taxon>
        <taxon>Candidatus Uhriibacteriota</taxon>
    </lineage>
</organism>
<protein>
    <submittedName>
        <fullName evidence="5">Cold-shock protein</fullName>
    </submittedName>
</protein>
<dbReference type="InterPro" id="IPR050181">
    <property type="entry name" value="Cold_shock_domain"/>
</dbReference>
<dbReference type="AlphaFoldDB" id="A0A1F7TKE8"/>
<evidence type="ECO:0000256" key="3">
    <source>
        <dbReference type="RuleBase" id="RU000408"/>
    </source>
</evidence>
<evidence type="ECO:0000256" key="2">
    <source>
        <dbReference type="ARBA" id="ARBA00022490"/>
    </source>
</evidence>
<dbReference type="SUPFAM" id="SSF50249">
    <property type="entry name" value="Nucleic acid-binding proteins"/>
    <property type="match status" value="1"/>
</dbReference>
<dbReference type="STRING" id="1802385.A2856_01980"/>
<dbReference type="GO" id="GO:0005737">
    <property type="term" value="C:cytoplasm"/>
    <property type="evidence" value="ECO:0007669"/>
    <property type="project" value="UniProtKB-SubCell"/>
</dbReference>
<dbReference type="InterPro" id="IPR002059">
    <property type="entry name" value="CSP_DNA-bd"/>
</dbReference>
<dbReference type="Pfam" id="PF00313">
    <property type="entry name" value="CSD"/>
    <property type="match status" value="1"/>
</dbReference>
<evidence type="ECO:0000313" key="5">
    <source>
        <dbReference type="EMBL" id="OGL66439.1"/>
    </source>
</evidence>
<dbReference type="EMBL" id="MGDT01000007">
    <property type="protein sequence ID" value="OGL66439.1"/>
    <property type="molecule type" value="Genomic_DNA"/>
</dbReference>
<dbReference type="InterPro" id="IPR011129">
    <property type="entry name" value="CSD"/>
</dbReference>
<feature type="domain" description="CSD" evidence="4">
    <location>
        <begin position="1"/>
        <end position="64"/>
    </location>
</feature>
<dbReference type="PROSITE" id="PS51857">
    <property type="entry name" value="CSD_2"/>
    <property type="match status" value="1"/>
</dbReference>
<sequence length="65" mass="7239">MMGIVKRKNEKGFGFITPEGQDKDVFFHTSALMGVSFDELNEGDKVSFDTEESDKGPRAVNVQRA</sequence>
<dbReference type="Proteomes" id="UP000177885">
    <property type="component" value="Unassembled WGS sequence"/>
</dbReference>
<dbReference type="SMART" id="SM00357">
    <property type="entry name" value="CSP"/>
    <property type="match status" value="1"/>
</dbReference>